<comment type="similarity">
    <text evidence="1 3">Belongs to the short-chain dehydrogenases/reductases (SDR) family.</text>
</comment>
<evidence type="ECO:0000256" key="3">
    <source>
        <dbReference type="RuleBase" id="RU000363"/>
    </source>
</evidence>
<dbReference type="STRING" id="29920.A0A329RB58"/>
<dbReference type="PANTHER" id="PTHR24320">
    <property type="entry name" value="RETINOL DEHYDROGENASE"/>
    <property type="match status" value="1"/>
</dbReference>
<dbReference type="PRINTS" id="PR00080">
    <property type="entry name" value="SDRFAMILY"/>
</dbReference>
<evidence type="ECO:0000256" key="1">
    <source>
        <dbReference type="ARBA" id="ARBA00006484"/>
    </source>
</evidence>
<reference evidence="5 6" key="1">
    <citation type="submission" date="2018-01" db="EMBL/GenBank/DDBJ databases">
        <title>Draft genome of the strawberry crown rot pathogen Phytophthora cactorum.</title>
        <authorList>
            <person name="Armitage A.D."/>
            <person name="Lysoe E."/>
            <person name="Nellist C.F."/>
            <person name="Harrison R.J."/>
            <person name="Brurberg M.B."/>
        </authorList>
    </citation>
    <scope>NUCLEOTIDE SEQUENCE [LARGE SCALE GENOMIC DNA]</scope>
    <source>
        <strain evidence="5 6">10300</strain>
    </source>
</reference>
<dbReference type="VEuPathDB" id="FungiDB:PC110_g23070"/>
<dbReference type="EMBL" id="MJFZ01002800">
    <property type="protein sequence ID" value="RAW20488.1"/>
    <property type="molecule type" value="Genomic_DNA"/>
</dbReference>
<evidence type="ECO:0000313" key="6">
    <source>
        <dbReference type="Proteomes" id="UP000251314"/>
    </source>
</evidence>
<accession>A0A329RB58</accession>
<dbReference type="InterPro" id="IPR036291">
    <property type="entry name" value="NAD(P)-bd_dom_sf"/>
</dbReference>
<dbReference type="SUPFAM" id="SSF51735">
    <property type="entry name" value="NAD(P)-binding Rossmann-fold domains"/>
    <property type="match status" value="1"/>
</dbReference>
<evidence type="ECO:0000256" key="2">
    <source>
        <dbReference type="ARBA" id="ARBA00023002"/>
    </source>
</evidence>
<gene>
    <name evidence="5" type="ORF">PC110_g23070</name>
</gene>
<name>A0A329RB58_9STRA</name>
<keyword evidence="6" id="KW-1185">Reference proteome</keyword>
<evidence type="ECO:0000313" key="5">
    <source>
        <dbReference type="EMBL" id="RAW20488.1"/>
    </source>
</evidence>
<protein>
    <recommendedName>
        <fullName evidence="7">NAD(P)-binding domain</fullName>
    </recommendedName>
</protein>
<feature type="region of interest" description="Disordered" evidence="4">
    <location>
        <begin position="1"/>
        <end position="24"/>
    </location>
</feature>
<dbReference type="Gene3D" id="3.40.50.720">
    <property type="entry name" value="NAD(P)-binding Rossmann-like Domain"/>
    <property type="match status" value="1"/>
</dbReference>
<dbReference type="Proteomes" id="UP000251314">
    <property type="component" value="Unassembled WGS sequence"/>
</dbReference>
<evidence type="ECO:0008006" key="7">
    <source>
        <dbReference type="Google" id="ProtNLM"/>
    </source>
</evidence>
<dbReference type="Pfam" id="PF00106">
    <property type="entry name" value="adh_short"/>
    <property type="match status" value="1"/>
</dbReference>
<sequence>MSDLSACPPLPDKWDASQIPSQQGRGAHVVLACRSEERGREAEANLREALSSTPEAGKVEFAKLDLGDLSSVKKFSEDFKKSHTRLDLLINNAGIMGGAWGLSVDGYERQFATNHLGHFALTAQMFPLLQQSTPSRIVNVSSIVHRSAPTWNEDEIMTTSEDKYREMDNYGVTKLSNILFTNELARRIKAAGIEGITAAACHPGVTATNLATASTTNSESWLWWLAFKVMGRPLQKWDFF</sequence>
<evidence type="ECO:0000256" key="4">
    <source>
        <dbReference type="SAM" id="MobiDB-lite"/>
    </source>
</evidence>
<dbReference type="InterPro" id="IPR002347">
    <property type="entry name" value="SDR_fam"/>
</dbReference>
<dbReference type="PRINTS" id="PR00081">
    <property type="entry name" value="GDHRDH"/>
</dbReference>
<organism evidence="5 6">
    <name type="scientific">Phytophthora cactorum</name>
    <dbReference type="NCBI Taxonomy" id="29920"/>
    <lineage>
        <taxon>Eukaryota</taxon>
        <taxon>Sar</taxon>
        <taxon>Stramenopiles</taxon>
        <taxon>Oomycota</taxon>
        <taxon>Peronosporomycetes</taxon>
        <taxon>Peronosporales</taxon>
        <taxon>Peronosporaceae</taxon>
        <taxon>Phytophthora</taxon>
    </lineage>
</organism>
<proteinExistence type="inferred from homology"/>
<dbReference type="AlphaFoldDB" id="A0A329RB58"/>
<dbReference type="GO" id="GO:0016491">
    <property type="term" value="F:oxidoreductase activity"/>
    <property type="evidence" value="ECO:0007669"/>
    <property type="project" value="UniProtKB-KW"/>
</dbReference>
<dbReference type="OrthoDB" id="157221at2759"/>
<keyword evidence="2" id="KW-0560">Oxidoreductase</keyword>
<comment type="caution">
    <text evidence="5">The sequence shown here is derived from an EMBL/GenBank/DDBJ whole genome shotgun (WGS) entry which is preliminary data.</text>
</comment>
<dbReference type="PANTHER" id="PTHR24320:SF148">
    <property type="entry name" value="NAD(P)-BINDING ROSSMANN-FOLD SUPERFAMILY PROTEIN"/>
    <property type="match status" value="1"/>
</dbReference>